<dbReference type="EMBL" id="BTFZ01000011">
    <property type="protein sequence ID" value="GMM36106.1"/>
    <property type="molecule type" value="Genomic_DNA"/>
</dbReference>
<dbReference type="CDD" id="cd07038">
    <property type="entry name" value="TPP_PYR_PDC_IPDC_like"/>
    <property type="match status" value="1"/>
</dbReference>
<evidence type="ECO:0000313" key="15">
    <source>
        <dbReference type="Proteomes" id="UP001360560"/>
    </source>
</evidence>
<dbReference type="PANTHER" id="PTHR43452:SF3">
    <property type="entry name" value="TRANSAMINATED AMINO ACID DECARBOXYLASE"/>
    <property type="match status" value="1"/>
</dbReference>
<dbReference type="GO" id="GO:0004737">
    <property type="term" value="F:pyruvate decarboxylase activity"/>
    <property type="evidence" value="ECO:0007669"/>
    <property type="project" value="TreeGrafter"/>
</dbReference>
<dbReference type="FunFam" id="3.40.50.970:FF:000024">
    <property type="entry name" value="Pyruvate decarboxylase isozyme"/>
    <property type="match status" value="1"/>
</dbReference>
<comment type="caution">
    <text evidence="14">The sequence shown here is derived from an EMBL/GenBank/DDBJ whole genome shotgun (WGS) entry which is preliminary data.</text>
</comment>
<dbReference type="Proteomes" id="UP001360560">
    <property type="component" value="Unassembled WGS sequence"/>
</dbReference>
<dbReference type="InterPro" id="IPR012001">
    <property type="entry name" value="Thiamin_PyroP_enz_TPP-bd_dom"/>
</dbReference>
<dbReference type="InterPro" id="IPR029061">
    <property type="entry name" value="THDP-binding"/>
</dbReference>
<evidence type="ECO:0000256" key="1">
    <source>
        <dbReference type="ARBA" id="ARBA00001964"/>
    </source>
</evidence>
<evidence type="ECO:0000256" key="10">
    <source>
        <dbReference type="SAM" id="Phobius"/>
    </source>
</evidence>
<keyword evidence="10" id="KW-0472">Membrane</keyword>
<dbReference type="CDD" id="cd02005">
    <property type="entry name" value="TPP_PDC_IPDC"/>
    <property type="match status" value="1"/>
</dbReference>
<evidence type="ECO:0000256" key="4">
    <source>
        <dbReference type="ARBA" id="ARBA00022793"/>
    </source>
</evidence>
<dbReference type="InterPro" id="IPR012110">
    <property type="entry name" value="PDC/IPDC-like"/>
</dbReference>
<feature type="domain" description="Thiamine pyrophosphate enzyme TPP-binding" evidence="12">
    <location>
        <begin position="432"/>
        <end position="539"/>
    </location>
</feature>
<dbReference type="Pfam" id="PF00205">
    <property type="entry name" value="TPP_enzyme_M"/>
    <property type="match status" value="1"/>
</dbReference>
<feature type="domain" description="Thiamine pyrophosphate enzyme central" evidence="11">
    <location>
        <begin position="234"/>
        <end position="363"/>
    </location>
</feature>
<evidence type="ECO:0000256" key="6">
    <source>
        <dbReference type="ARBA" id="ARBA00023052"/>
    </source>
</evidence>
<protein>
    <submittedName>
        <fullName evidence="14">Phenylpyruvate decarboxylase</fullName>
    </submittedName>
</protein>
<feature type="domain" description="Thiamine pyrophosphate enzyme N-terminal TPP-binding" evidence="13">
    <location>
        <begin position="31"/>
        <end position="133"/>
    </location>
</feature>
<evidence type="ECO:0000256" key="9">
    <source>
        <dbReference type="RuleBase" id="RU362132"/>
    </source>
</evidence>
<comment type="cofactor">
    <cofactor evidence="8">
        <name>Mg(2+)</name>
        <dbReference type="ChEBI" id="CHEBI:18420"/>
    </cofactor>
    <text evidence="8">Binds 1 Mg(2+) per subunit.</text>
</comment>
<evidence type="ECO:0000259" key="13">
    <source>
        <dbReference type="Pfam" id="PF02776"/>
    </source>
</evidence>
<feature type="transmembrane region" description="Helical" evidence="10">
    <location>
        <begin position="436"/>
        <end position="459"/>
    </location>
</feature>
<comment type="similarity">
    <text evidence="2 9">Belongs to the TPP enzyme family.</text>
</comment>
<dbReference type="GO" id="GO:0005829">
    <property type="term" value="C:cytosol"/>
    <property type="evidence" value="ECO:0007669"/>
    <property type="project" value="TreeGrafter"/>
</dbReference>
<dbReference type="Pfam" id="PF02775">
    <property type="entry name" value="TPP_enzyme_C"/>
    <property type="match status" value="1"/>
</dbReference>
<keyword evidence="10" id="KW-0812">Transmembrane</keyword>
<evidence type="ECO:0000259" key="12">
    <source>
        <dbReference type="Pfam" id="PF02775"/>
    </source>
</evidence>
<dbReference type="Pfam" id="PF02776">
    <property type="entry name" value="TPP_enzyme_N"/>
    <property type="match status" value="1"/>
</dbReference>
<dbReference type="InterPro" id="IPR012000">
    <property type="entry name" value="Thiamin_PyroP_enz_cen_dom"/>
</dbReference>
<feature type="binding site" evidence="8">
    <location>
        <position position="503"/>
    </location>
    <ligand>
        <name>Mg(2+)</name>
        <dbReference type="ChEBI" id="CHEBI:18420"/>
    </ligand>
</feature>
<dbReference type="GO" id="GO:0000287">
    <property type="term" value="F:magnesium ion binding"/>
    <property type="evidence" value="ECO:0007669"/>
    <property type="project" value="InterPro"/>
</dbReference>
<dbReference type="InterPro" id="IPR029035">
    <property type="entry name" value="DHS-like_NAD/FAD-binding_dom"/>
</dbReference>
<keyword evidence="4" id="KW-0210">Decarboxylase</keyword>
<dbReference type="GO" id="GO:0005634">
    <property type="term" value="C:nucleus"/>
    <property type="evidence" value="ECO:0007669"/>
    <property type="project" value="TreeGrafter"/>
</dbReference>
<evidence type="ECO:0000256" key="7">
    <source>
        <dbReference type="ARBA" id="ARBA00023239"/>
    </source>
</evidence>
<dbReference type="Gene3D" id="3.40.50.970">
    <property type="match status" value="2"/>
</dbReference>
<evidence type="ECO:0000259" key="11">
    <source>
        <dbReference type="Pfam" id="PF00205"/>
    </source>
</evidence>
<proteinExistence type="inferred from homology"/>
<dbReference type="RefSeq" id="XP_064853102.1">
    <property type="nucleotide sequence ID" value="XM_064997030.1"/>
</dbReference>
<dbReference type="GO" id="GO:0000949">
    <property type="term" value="P:aromatic amino acid family catabolic process to alcohol via Ehrlich pathway"/>
    <property type="evidence" value="ECO:0007669"/>
    <property type="project" value="TreeGrafter"/>
</dbReference>
<keyword evidence="6 9" id="KW-0786">Thiamine pyrophosphate</keyword>
<keyword evidence="7" id="KW-0456">Lyase</keyword>
<dbReference type="InterPro" id="IPR047214">
    <property type="entry name" value="TPP_PDC_IPDC"/>
</dbReference>
<organism evidence="14 15">
    <name type="scientific">Saccharomycopsis crataegensis</name>
    <dbReference type="NCBI Taxonomy" id="43959"/>
    <lineage>
        <taxon>Eukaryota</taxon>
        <taxon>Fungi</taxon>
        <taxon>Dikarya</taxon>
        <taxon>Ascomycota</taxon>
        <taxon>Saccharomycotina</taxon>
        <taxon>Saccharomycetes</taxon>
        <taxon>Saccharomycopsidaceae</taxon>
        <taxon>Saccharomycopsis</taxon>
    </lineage>
</organism>
<name>A0AAV5QNF6_9ASCO</name>
<dbReference type="InterPro" id="IPR047213">
    <property type="entry name" value="TPP_PYR_PDC_IPDC-like"/>
</dbReference>
<dbReference type="AlphaFoldDB" id="A0AAV5QNF6"/>
<dbReference type="Gene3D" id="3.40.50.1220">
    <property type="entry name" value="TPP-binding domain"/>
    <property type="match status" value="1"/>
</dbReference>
<reference evidence="14 15" key="1">
    <citation type="journal article" date="2023" name="Elife">
        <title>Identification of key yeast species and microbe-microbe interactions impacting larval growth of Drosophila in the wild.</title>
        <authorList>
            <person name="Mure A."/>
            <person name="Sugiura Y."/>
            <person name="Maeda R."/>
            <person name="Honda K."/>
            <person name="Sakurai N."/>
            <person name="Takahashi Y."/>
            <person name="Watada M."/>
            <person name="Katoh T."/>
            <person name="Gotoh A."/>
            <person name="Gotoh Y."/>
            <person name="Taniguchi I."/>
            <person name="Nakamura K."/>
            <person name="Hayashi T."/>
            <person name="Katayama T."/>
            <person name="Uemura T."/>
            <person name="Hattori Y."/>
        </authorList>
    </citation>
    <scope>NUCLEOTIDE SEQUENCE [LARGE SCALE GENOMIC DNA]</scope>
    <source>
        <strain evidence="14 15">SC-9</strain>
    </source>
</reference>
<comment type="cofactor">
    <cofactor evidence="1">
        <name>thiamine diphosphate</name>
        <dbReference type="ChEBI" id="CHEBI:58937"/>
    </cofactor>
</comment>
<dbReference type="GeneID" id="90074081"/>
<feature type="binding site" evidence="8">
    <location>
        <position position="501"/>
    </location>
    <ligand>
        <name>Mg(2+)</name>
        <dbReference type="ChEBI" id="CHEBI:18420"/>
    </ligand>
</feature>
<gene>
    <name evidence="14" type="ORF">DASC09_034310</name>
</gene>
<feature type="binding site" evidence="8">
    <location>
        <position position="474"/>
    </location>
    <ligand>
        <name>Mg(2+)</name>
        <dbReference type="ChEBI" id="CHEBI:18420"/>
    </ligand>
</feature>
<keyword evidence="5 8" id="KW-0460">Magnesium</keyword>
<evidence type="ECO:0000256" key="2">
    <source>
        <dbReference type="ARBA" id="ARBA00007812"/>
    </source>
</evidence>
<sequence>MVPIPNPSYPSETDLAAMVEGTTTAAQIPFGEYVFRRLRQLSVKSIFGVPGDFNMNLLDHIGSVENLKWVGCCNELNAGYAADGYARFSRTLGVSVVTYGVGELSIMNAIGGSYAEWVPQLVIVGTSPMSKKSAPGQVHHLVPTRDPYAVAPDHHVYEKMVDGICIAKESVEDVNAGVQQVDALIEAILANVRPGYLFLPIDLQDALVDSSRLNIPLKTTAVDSDPAASKQVAENILEKLYNSKNPAIIGDILTDRFHVSHWVRDFVNRTKINNYSTPMGKTVLDETNESYIAEYNGKLSNPGVKETIEASDCVLHFGSYLAETNTGIYSSDFDEDALVLLTPYYVQIGKKLVKGVNFSHVIKHMLELIDISKVPTPVRPVGINTIVNTPSPADISQTFLAAQVEKYLQPNDVVIAETCSFQFAFSDIRLPKNALYFAQAFYLSIGYALPATLGIGVAMKDSGYEGRMILFQGDGSAQMTIQEFATYLRQDIKPTIFLLNNNGYTVERIIHGPNQLYNDIQPDWDWRGIFKTFGDKEGKRHFTKKIATKEELVSTLADEKLAKQTQIQLYEVILDKMDVPWRFSAMQTL</sequence>
<dbReference type="PANTHER" id="PTHR43452">
    <property type="entry name" value="PYRUVATE DECARBOXYLASE"/>
    <property type="match status" value="1"/>
</dbReference>
<evidence type="ECO:0000256" key="3">
    <source>
        <dbReference type="ARBA" id="ARBA00022723"/>
    </source>
</evidence>
<keyword evidence="15" id="KW-1185">Reference proteome</keyword>
<dbReference type="SUPFAM" id="SSF52467">
    <property type="entry name" value="DHS-like NAD/FAD-binding domain"/>
    <property type="match status" value="1"/>
</dbReference>
<dbReference type="InterPro" id="IPR011766">
    <property type="entry name" value="TPP_enzyme_TPP-bd"/>
</dbReference>
<dbReference type="GO" id="GO:0030976">
    <property type="term" value="F:thiamine pyrophosphate binding"/>
    <property type="evidence" value="ECO:0007669"/>
    <property type="project" value="InterPro"/>
</dbReference>
<evidence type="ECO:0000256" key="5">
    <source>
        <dbReference type="ARBA" id="ARBA00022842"/>
    </source>
</evidence>
<keyword evidence="3 8" id="KW-0479">Metal-binding</keyword>
<dbReference type="PIRSF" id="PIRSF036565">
    <property type="entry name" value="Pyruvt_ip_decrb"/>
    <property type="match status" value="1"/>
</dbReference>
<evidence type="ECO:0000256" key="8">
    <source>
        <dbReference type="PIRSR" id="PIRSR036565-2"/>
    </source>
</evidence>
<dbReference type="SUPFAM" id="SSF52518">
    <property type="entry name" value="Thiamin diphosphate-binding fold (THDP-binding)"/>
    <property type="match status" value="2"/>
</dbReference>
<keyword evidence="10" id="KW-1133">Transmembrane helix</keyword>
<evidence type="ECO:0000313" key="14">
    <source>
        <dbReference type="EMBL" id="GMM36106.1"/>
    </source>
</evidence>
<accession>A0AAV5QNF6</accession>